<accession>A0A835C390</accession>
<keyword evidence="1" id="KW-0472">Membrane</keyword>
<keyword evidence="1" id="KW-0812">Transmembrane</keyword>
<sequence>MSIGAIELVQSGVKLTASKAGCFPDMRCQKNKFFFGELSLSPLVLDDVMACWLVNMAALESVEATTAVTWDVDGYVVSSYLSMLAMLKDREEDVHELRKSGILTSNFSNAQTLAFFKGLSQHLRLGYNYLNTLGRIEEYMSRRPVRIAIHKFVYNNYKTIAAVLSIAGALIGILKALYSLKR</sequence>
<dbReference type="PANTHER" id="PTHR31549:SF244">
    <property type="entry name" value="OS08G0121500 PROTEIN"/>
    <property type="match status" value="1"/>
</dbReference>
<reference evidence="2" key="1">
    <citation type="submission" date="2020-07" db="EMBL/GenBank/DDBJ databases">
        <title>Genome sequence and genetic diversity analysis of an under-domesticated orphan crop, white fonio (Digitaria exilis).</title>
        <authorList>
            <person name="Bennetzen J.L."/>
            <person name="Chen S."/>
            <person name="Ma X."/>
            <person name="Wang X."/>
            <person name="Yssel A.E.J."/>
            <person name="Chaluvadi S.R."/>
            <person name="Johnson M."/>
            <person name="Gangashetty P."/>
            <person name="Hamidou F."/>
            <person name="Sanogo M.D."/>
            <person name="Zwaenepoel A."/>
            <person name="Wallace J."/>
            <person name="Van De Peer Y."/>
            <person name="Van Deynze A."/>
        </authorList>
    </citation>
    <scope>NUCLEOTIDE SEQUENCE</scope>
    <source>
        <tissue evidence="2">Leaves</tissue>
    </source>
</reference>
<comment type="caution">
    <text evidence="2">The sequence shown here is derived from an EMBL/GenBank/DDBJ whole genome shotgun (WGS) entry which is preliminary data.</text>
</comment>
<name>A0A835C390_9POAL</name>
<dbReference type="InterPro" id="IPR004158">
    <property type="entry name" value="DUF247_pln"/>
</dbReference>
<dbReference type="AlphaFoldDB" id="A0A835C390"/>
<dbReference type="PANTHER" id="PTHR31549">
    <property type="entry name" value="PROTEIN, PUTATIVE (DUF247)-RELATED-RELATED"/>
    <property type="match status" value="1"/>
</dbReference>
<evidence type="ECO:0000256" key="1">
    <source>
        <dbReference type="SAM" id="Phobius"/>
    </source>
</evidence>
<dbReference type="OrthoDB" id="677916at2759"/>
<feature type="transmembrane region" description="Helical" evidence="1">
    <location>
        <begin position="160"/>
        <end position="178"/>
    </location>
</feature>
<dbReference type="Proteomes" id="UP000636709">
    <property type="component" value="Unassembled WGS sequence"/>
</dbReference>
<dbReference type="EMBL" id="JACEFO010001742">
    <property type="protein sequence ID" value="KAF8712741.1"/>
    <property type="molecule type" value="Genomic_DNA"/>
</dbReference>
<organism evidence="2 3">
    <name type="scientific">Digitaria exilis</name>
    <dbReference type="NCBI Taxonomy" id="1010633"/>
    <lineage>
        <taxon>Eukaryota</taxon>
        <taxon>Viridiplantae</taxon>
        <taxon>Streptophyta</taxon>
        <taxon>Embryophyta</taxon>
        <taxon>Tracheophyta</taxon>
        <taxon>Spermatophyta</taxon>
        <taxon>Magnoliopsida</taxon>
        <taxon>Liliopsida</taxon>
        <taxon>Poales</taxon>
        <taxon>Poaceae</taxon>
        <taxon>PACMAD clade</taxon>
        <taxon>Panicoideae</taxon>
        <taxon>Panicodae</taxon>
        <taxon>Paniceae</taxon>
        <taxon>Anthephorinae</taxon>
        <taxon>Digitaria</taxon>
    </lineage>
</organism>
<gene>
    <name evidence="2" type="ORF">HU200_028509</name>
</gene>
<protein>
    <submittedName>
        <fullName evidence="2">Uncharacterized protein</fullName>
    </submittedName>
</protein>
<evidence type="ECO:0000313" key="3">
    <source>
        <dbReference type="Proteomes" id="UP000636709"/>
    </source>
</evidence>
<dbReference type="Pfam" id="PF03140">
    <property type="entry name" value="DUF247"/>
    <property type="match status" value="1"/>
</dbReference>
<keyword evidence="3" id="KW-1185">Reference proteome</keyword>
<keyword evidence="1" id="KW-1133">Transmembrane helix</keyword>
<evidence type="ECO:0000313" key="2">
    <source>
        <dbReference type="EMBL" id="KAF8712741.1"/>
    </source>
</evidence>
<proteinExistence type="predicted"/>